<dbReference type="InterPro" id="IPR015943">
    <property type="entry name" value="WD40/YVTN_repeat-like_dom_sf"/>
</dbReference>
<gene>
    <name evidence="7" type="ORF">HID58_057270</name>
</gene>
<name>A0ABQ8AQM3_BRANA</name>
<feature type="compositionally biased region" description="Basic and acidic residues" evidence="6">
    <location>
        <begin position="374"/>
        <end position="384"/>
    </location>
</feature>
<feature type="compositionally biased region" description="Polar residues" evidence="6">
    <location>
        <begin position="1303"/>
        <end position="1319"/>
    </location>
</feature>
<dbReference type="Gene3D" id="2.130.10.10">
    <property type="entry name" value="YVTN repeat-like/Quinoprotein amine dehydrogenase"/>
    <property type="match status" value="1"/>
</dbReference>
<feature type="compositionally biased region" description="Acidic residues" evidence="6">
    <location>
        <begin position="1835"/>
        <end position="1859"/>
    </location>
</feature>
<reference evidence="7 8" key="1">
    <citation type="submission" date="2021-05" db="EMBL/GenBank/DDBJ databases">
        <title>Genome Assembly of Synthetic Allotetraploid Brassica napus Reveals Homoeologous Exchanges between Subgenomes.</title>
        <authorList>
            <person name="Davis J.T."/>
        </authorList>
    </citation>
    <scope>NUCLEOTIDE SEQUENCE [LARGE SCALE GENOMIC DNA]</scope>
    <source>
        <strain evidence="8">cv. Da-Ae</strain>
        <tissue evidence="7">Seedling</tissue>
    </source>
</reference>
<accession>A0ABQ8AQM3</accession>
<evidence type="ECO:0000313" key="7">
    <source>
        <dbReference type="EMBL" id="KAH0894841.1"/>
    </source>
</evidence>
<feature type="region of interest" description="Disordered" evidence="6">
    <location>
        <begin position="945"/>
        <end position="971"/>
    </location>
</feature>
<feature type="compositionally biased region" description="Basic and acidic residues" evidence="6">
    <location>
        <begin position="324"/>
        <end position="340"/>
    </location>
</feature>
<dbReference type="PANTHER" id="PTHR13129">
    <property type="entry name" value="VPRBP PROTEIN-RELATED"/>
    <property type="match status" value="1"/>
</dbReference>
<keyword evidence="8" id="KW-1185">Reference proteome</keyword>
<dbReference type="InterPro" id="IPR001680">
    <property type="entry name" value="WD40_rpt"/>
</dbReference>
<evidence type="ECO:0000256" key="2">
    <source>
        <dbReference type="ARBA" id="ARBA00004906"/>
    </source>
</evidence>
<comment type="similarity">
    <text evidence="3">Belongs to the VPRBP/DCAF1 family.</text>
</comment>
<evidence type="ECO:0000256" key="5">
    <source>
        <dbReference type="ARBA" id="ARBA00023242"/>
    </source>
</evidence>
<dbReference type="SUPFAM" id="SSF50978">
    <property type="entry name" value="WD40 repeat-like"/>
    <property type="match status" value="1"/>
</dbReference>
<feature type="region of interest" description="Disordered" evidence="6">
    <location>
        <begin position="1223"/>
        <end position="1323"/>
    </location>
</feature>
<dbReference type="InterPro" id="IPR033270">
    <property type="entry name" value="VPRBP/DCAF1"/>
</dbReference>
<evidence type="ECO:0000256" key="1">
    <source>
        <dbReference type="ARBA" id="ARBA00004123"/>
    </source>
</evidence>
<comment type="caution">
    <text evidence="7">The sequence shown here is derived from an EMBL/GenBank/DDBJ whole genome shotgun (WGS) entry which is preliminary data.</text>
</comment>
<evidence type="ECO:0000256" key="3">
    <source>
        <dbReference type="ARBA" id="ARBA00008845"/>
    </source>
</evidence>
<proteinExistence type="inferred from homology"/>
<feature type="compositionally biased region" description="Polar residues" evidence="6">
    <location>
        <begin position="1405"/>
        <end position="1424"/>
    </location>
</feature>
<protein>
    <recommendedName>
        <fullName evidence="9">LisH domain-containing protein</fullName>
    </recommendedName>
</protein>
<comment type="pathway">
    <text evidence="2">Protein modification; protein ubiquitination.</text>
</comment>
<feature type="region of interest" description="Disordered" evidence="6">
    <location>
        <begin position="1827"/>
        <end position="1943"/>
    </location>
</feature>
<feature type="compositionally biased region" description="Low complexity" evidence="6">
    <location>
        <begin position="1288"/>
        <end position="1302"/>
    </location>
</feature>
<dbReference type="InterPro" id="IPR006594">
    <property type="entry name" value="LisH"/>
</dbReference>
<evidence type="ECO:0008006" key="9">
    <source>
        <dbReference type="Google" id="ProtNLM"/>
    </source>
</evidence>
<feature type="region of interest" description="Disordered" evidence="6">
    <location>
        <begin position="1351"/>
        <end position="1384"/>
    </location>
</feature>
<dbReference type="Pfam" id="PF08513">
    <property type="entry name" value="LisH"/>
    <property type="match status" value="1"/>
</dbReference>
<dbReference type="EMBL" id="JAGKQM010000013">
    <property type="protein sequence ID" value="KAH0894841.1"/>
    <property type="molecule type" value="Genomic_DNA"/>
</dbReference>
<dbReference type="PROSITE" id="PS50896">
    <property type="entry name" value="LISH"/>
    <property type="match status" value="1"/>
</dbReference>
<feature type="compositionally biased region" description="Low complexity" evidence="6">
    <location>
        <begin position="1896"/>
        <end position="1907"/>
    </location>
</feature>
<feature type="region of interest" description="Disordered" evidence="6">
    <location>
        <begin position="317"/>
        <end position="384"/>
    </location>
</feature>
<feature type="compositionally biased region" description="Basic residues" evidence="6">
    <location>
        <begin position="342"/>
        <end position="352"/>
    </location>
</feature>
<feature type="compositionally biased region" description="Acidic residues" evidence="6">
    <location>
        <begin position="1908"/>
        <end position="1943"/>
    </location>
</feature>
<evidence type="ECO:0000313" key="8">
    <source>
        <dbReference type="Proteomes" id="UP000824890"/>
    </source>
</evidence>
<dbReference type="PANTHER" id="PTHR13129:SF4">
    <property type="entry name" value="DDB1- AND CUL4-ASSOCIATED FACTOR 1"/>
    <property type="match status" value="1"/>
</dbReference>
<feature type="compositionally biased region" description="Polar residues" evidence="6">
    <location>
        <begin position="357"/>
        <end position="370"/>
    </location>
</feature>
<sequence length="1943" mass="210817">MQKLNMDGQGNEPEVPNPTAESEQLALAVEAETETENSTGGGGGDNPKEDGLIEKAQKLMEHITAGANNPNPTVLHALSHLLESQESLYVDALLCFRRFIKENGFYSNGRGSHISGKLCKLIKNGGTCPENDEFFELISSTFLSENTYSTAVKAASARLLMNWLLTWTHPYVFDDAVTENFKKWVLEEAVKFPGEHSGSSEASDSEMLKTYSTGLLAHSLTSRGQLVEDVLTSGLSAKLMHYLRVRVIGEASTSRRDALHATEAKHVSLKTKEDGRSRVRRVVDTVEGDHVLEGESGRETDVLSEGELEIDGRDRCNVPAVFDGKMKPGEDNTGRDDPSRNRLNRSKSRARGKVNEGATNTDSLLASPTSGRLGVRDRDQSKNLDVRNAEDGTIWLGKMKSGIMEIEREKNDECFQDCVIGTKNITDIVKRAVGAAETEARAAHAPDEAVKAAGDAAAELVKTAALEACFYFDFPNEPLEFKSSGSEEAAVAAARRAATTVIDAAEVSRNPTCVTSDQTAGTSSVETDAIVDVGEVSLPDIESLAQLQEKYCIQCLEILGEYVEVLGPVLHEKGVDVCITLLERTSQLGDSFTLSPLLPDVMKLICALAAHRKFAAMFVDRGGLQKLLAVPRVTETFYGLSSCLYTIGSLQGIMERVCALPSDLIHQVVKLAIELLDCSQDQARKNSALFFAAAFVFRAILDAFDAHNSLQKLLAILKDAASVRTGANSDRSPPEVMTSSEKQMAFHTCFALRQYFRAHLLLLVESIRPSRSGRGGVPKVPNIRAAHKPLDISNEAVDAVFLQLQKDRKLGPTFVRTQWPAVNNFLASSGHVTMLELCQTPPVDRYLHDLLQYAFGVLHIVTSIPDGRKAIVTATLSNNRAGIAVILDATNISNSIVDPEVSSPLLSTIHMGVIIQPALNVLINLVCPPPSLSNKPLLVQNHQPVPDQATARPSTDVPADNAPPTPVAPASSGLVGDRRIFLGAGTGSAGLAAKLEQVYRQAREAVRGNDGIKILLKLLQPRIYVNPPATPDCLRALACRVLLGLARDDTIAQILTKLEVGRSLSELIRDSGGQSSGTDQVRWQAELTQVALELIGIVTNSGHANTLTASDAATPTLRRIERAAIAAATPITYDSKELLLLIHEHLQASGLGETASALLKEAQLNPLPSLAPPSSIAYSATQEISAPVAQVQWPSGRASGGFFNSKPEVCAHDEDPNSRCNAALSAKKKQLASSTPETSTPVAQQQWPSGRTNSGFFPSKPKVNAHEEDPSSRGNAAPSAKKKQLTFSPSFSSQSRKQSLSQDTQAQSMQRINSNSNSDPACADTTEAAAEIVLKNDLDADAQFKTPTFPRKRKLSELRETEMSTSSKRINLGELGPRTPACPTTASLRRNSTIAEASGFQTPASALDVNQSGSSRLGQMTPASQLRLPSDPQPSERLSLDSLVVQYLKHQHRQCRAPITTLPPVSLLHPHVCPEPKRLLEAPLNITDRLGTRELQSYYSGVHGNRRDRQFVFSRFKSWRSYRDETALFTSISLLGGTNHLAVGSHAGEIKIFDASSGNMLESVSGHQAPVTLVQSHVSGDTQLLLSSSYSDVQLWDASNITVGSKHSFDGCKAAKFSNSGSLIAALSSEGPTKDVLLYNVETGSLSEKFTDPDTSSRTSPYSLVHFNPCDSLILWNGHLWDRRIPNSCKRFDQFTDYGGGGFHPSRNEVIINSEVWDLRNMNTRLIRSVPSLDQTAITFNSRGDVIYAMLRRNIEDVMSAVNTRRAKHPLFAAFRTLDAVNYSDIGTIPVDRCLLDFATEPTDSFLGLITMEDQDDMFSSARMYEIGRRRPTDDDSDPDDDGETEDEDEDDEDDEDDLDRILGLAGDDSDSGDDDMSSDDNEDNSASDFDDDDGGMFFDGGIMEIVSDGDDEDDIGDSDGEDSADDGDSISSGEEDFLNSIH</sequence>
<feature type="region of interest" description="Disordered" evidence="6">
    <location>
        <begin position="1"/>
        <end position="50"/>
    </location>
</feature>
<evidence type="ECO:0000256" key="6">
    <source>
        <dbReference type="SAM" id="MobiDB-lite"/>
    </source>
</evidence>
<dbReference type="Proteomes" id="UP000824890">
    <property type="component" value="Unassembled WGS sequence"/>
</dbReference>
<comment type="subcellular location">
    <subcellularLocation>
        <location evidence="1">Nucleus</location>
    </subcellularLocation>
</comment>
<feature type="compositionally biased region" description="Polar residues" evidence="6">
    <location>
        <begin position="1235"/>
        <end position="1256"/>
    </location>
</feature>
<feature type="compositionally biased region" description="Acidic residues" evidence="6">
    <location>
        <begin position="1868"/>
        <end position="1895"/>
    </location>
</feature>
<keyword evidence="4" id="KW-0833">Ubl conjugation pathway</keyword>
<dbReference type="InterPro" id="IPR036322">
    <property type="entry name" value="WD40_repeat_dom_sf"/>
</dbReference>
<feature type="region of interest" description="Disordered" evidence="6">
    <location>
        <begin position="1405"/>
        <end position="1435"/>
    </location>
</feature>
<dbReference type="SMART" id="SM00667">
    <property type="entry name" value="LisH"/>
    <property type="match status" value="1"/>
</dbReference>
<evidence type="ECO:0000256" key="4">
    <source>
        <dbReference type="ARBA" id="ARBA00022786"/>
    </source>
</evidence>
<dbReference type="SMART" id="SM00320">
    <property type="entry name" value="WD40"/>
    <property type="match status" value="2"/>
</dbReference>
<organism evidence="7 8">
    <name type="scientific">Brassica napus</name>
    <name type="common">Rape</name>
    <dbReference type="NCBI Taxonomy" id="3708"/>
    <lineage>
        <taxon>Eukaryota</taxon>
        <taxon>Viridiplantae</taxon>
        <taxon>Streptophyta</taxon>
        <taxon>Embryophyta</taxon>
        <taxon>Tracheophyta</taxon>
        <taxon>Spermatophyta</taxon>
        <taxon>Magnoliopsida</taxon>
        <taxon>eudicotyledons</taxon>
        <taxon>Gunneridae</taxon>
        <taxon>Pentapetalae</taxon>
        <taxon>rosids</taxon>
        <taxon>malvids</taxon>
        <taxon>Brassicales</taxon>
        <taxon>Brassicaceae</taxon>
        <taxon>Brassiceae</taxon>
        <taxon>Brassica</taxon>
    </lineage>
</organism>
<keyword evidence="5" id="KW-0539">Nucleus</keyword>